<keyword evidence="3" id="KW-1185">Reference proteome</keyword>
<feature type="transmembrane region" description="Helical" evidence="1">
    <location>
        <begin position="15"/>
        <end position="36"/>
    </location>
</feature>
<evidence type="ECO:0000313" key="2">
    <source>
        <dbReference type="EMBL" id="GFE63848.1"/>
    </source>
</evidence>
<protein>
    <recommendedName>
        <fullName evidence="4">SPW repeat-containing protein</fullName>
    </recommendedName>
</protein>
<evidence type="ECO:0000313" key="3">
    <source>
        <dbReference type="Proteomes" id="UP000436822"/>
    </source>
</evidence>
<evidence type="ECO:0000256" key="1">
    <source>
        <dbReference type="SAM" id="Phobius"/>
    </source>
</evidence>
<keyword evidence="1" id="KW-0812">Transmembrane</keyword>
<sequence>MDIAHYRSHSFHKKWMKFGAIVVIGFGPAFLLGSFLPTAEPTRLMMDILGWTFWGGQSFDAPTTRFLSALAGGFLIGWGVLIWQLATHLHDLAPEVVRKAVVVSFLCWFVTDSLGSIASGHPSNAGFNAFFLFLCLGPLWWSATSKPVQG</sequence>
<organism evidence="2 3">
    <name type="scientific">Litoreibacter roseus</name>
    <dbReference type="NCBI Taxonomy" id="2601869"/>
    <lineage>
        <taxon>Bacteria</taxon>
        <taxon>Pseudomonadati</taxon>
        <taxon>Pseudomonadota</taxon>
        <taxon>Alphaproteobacteria</taxon>
        <taxon>Rhodobacterales</taxon>
        <taxon>Roseobacteraceae</taxon>
        <taxon>Litoreibacter</taxon>
    </lineage>
</organism>
<name>A0A6N6JEX6_9RHOB</name>
<dbReference type="AlphaFoldDB" id="A0A6N6JEX6"/>
<evidence type="ECO:0008006" key="4">
    <source>
        <dbReference type="Google" id="ProtNLM"/>
    </source>
</evidence>
<feature type="transmembrane region" description="Helical" evidence="1">
    <location>
        <begin position="66"/>
        <end position="88"/>
    </location>
</feature>
<dbReference type="Proteomes" id="UP000436822">
    <property type="component" value="Unassembled WGS sequence"/>
</dbReference>
<reference evidence="2 3" key="1">
    <citation type="submission" date="2019-12" db="EMBL/GenBank/DDBJ databases">
        <title>Litoreibacter badius sp. nov., a novel bacteriochlorophyll a-containing bacterium in the genus Litoreibacter.</title>
        <authorList>
            <person name="Kanamuro M."/>
            <person name="Takabe Y."/>
            <person name="Mori K."/>
            <person name="Takaichi S."/>
            <person name="Hanada S."/>
        </authorList>
    </citation>
    <scope>NUCLEOTIDE SEQUENCE [LARGE SCALE GENOMIC DNA]</scope>
    <source>
        <strain evidence="2 3">K6</strain>
    </source>
</reference>
<feature type="transmembrane region" description="Helical" evidence="1">
    <location>
        <begin position="125"/>
        <end position="143"/>
    </location>
</feature>
<dbReference type="EMBL" id="BLJE01000001">
    <property type="protein sequence ID" value="GFE63848.1"/>
    <property type="molecule type" value="Genomic_DNA"/>
</dbReference>
<dbReference type="RefSeq" id="WP_159804739.1">
    <property type="nucleotide sequence ID" value="NZ_BLJE01000001.1"/>
</dbReference>
<gene>
    <name evidence="2" type="ORF">KIN_09220</name>
</gene>
<dbReference type="OrthoDB" id="330925at2"/>
<accession>A0A6N6JEX6</accession>
<keyword evidence="1" id="KW-1133">Transmembrane helix</keyword>
<feature type="transmembrane region" description="Helical" evidence="1">
    <location>
        <begin position="100"/>
        <end position="119"/>
    </location>
</feature>
<proteinExistence type="predicted"/>
<comment type="caution">
    <text evidence="2">The sequence shown here is derived from an EMBL/GenBank/DDBJ whole genome shotgun (WGS) entry which is preliminary data.</text>
</comment>
<keyword evidence="1" id="KW-0472">Membrane</keyword>